<feature type="region of interest" description="Disordered" evidence="1">
    <location>
        <begin position="813"/>
        <end position="833"/>
    </location>
</feature>
<reference evidence="3" key="1">
    <citation type="submission" date="2017-03" db="EMBL/GenBank/DDBJ databases">
        <title>Genomes of endolithic fungi from Antarctica.</title>
        <authorList>
            <person name="Coleine C."/>
            <person name="Masonjones S."/>
            <person name="Stajich J.E."/>
        </authorList>
    </citation>
    <scope>NUCLEOTIDE SEQUENCE [LARGE SCALE GENOMIC DNA]</scope>
    <source>
        <strain evidence="3">CCFEE 5527</strain>
    </source>
</reference>
<feature type="region of interest" description="Disordered" evidence="1">
    <location>
        <begin position="877"/>
        <end position="903"/>
    </location>
</feature>
<gene>
    <name evidence="2" type="ORF">B0A48_05454</name>
</gene>
<sequence>MDAQEGVLNWMRSLLHRDTCYQDDYYYFVNNSTFGETICRALITYPNETTTYDYTPTQTATVVTTRVYTDKEIVRTTATSTVTVTVSNTAMKKRAPLPTPAARLTDLTKRQIFDMYRRAAADNSSSTPSDNEVSTSLSSACECQTYSGSTVTRTYTNLPVYSTLYGFDETTTTVYSTRTDGPVTTTTTTTVAVTPSAAVSPSANSTSATGSAAASSVYAQTTGISQTGTISDEISTSSTSAHAATPTAKPFTCPDDNNTTVSQMVDNERFDYDIYCNADLPNSPDLFSNLSYDSFSQCVAACSLADAQFDQPVCQGVVYYEVPTEKGANCFLKAEAAANETVLALGMDVAILRRIAVGVTPDDPSGTSTESAPFNGETSTVAFSDMSSSMSSMFGNSTTSVPIITPGPPVASGRMPAYTSYSTYVQDGSTYSTGSVYSTYYSANGSWYYSYYTTWSVAWSSATTVYESGATGGAVANSSNTGNSQYGNGDGGSTTISDQNVTTVTYGSNETVYNTTETIITTDYSANGTQLNASTTTLYYSETSYAANSNSGGNGSESGGNGGASSGVITSTGVASTQTVIYNSGATSGGSGYATSGAIQTPPPVITSTSMYSTQYVVTNSGGTAGSSGYGASGYEYSTQSNQVGSVVIINSYGTAYSSGYATSGANSANGTGGGYGGELSTAASGAITSTGPVNTATFTNSGAPRSGTESSDIVSTAVSYYTIGSSVIINSYGTAYGSGYVVSGAVTSSATLNGTSGGYGTAASGVISTAKGSFTNSPAPRSGTESSDIVTKTGPAPYPPYTIVTSSEASGAASSSANGSFPSTTSTPAPYISNPVTPPSYIPSGTGPVPYPPYNYTVPPPLSATPSSAVLTSIASTGFSNSGQPRSGTDSSSTPSATPPIAYPPFSYSPPLSTAPVTTYTASGSILPSVSNSTVSILLSTGPSSSLSSSQALRTGTDSTDVTTSMMLSTGTSPPQTLITPISSSCMWGNSSYITVTTTETIFGCYSTCLPQNGYGGGPQSFGPPAFWPPYTTSETKATTTAT</sequence>
<feature type="compositionally biased region" description="Low complexity" evidence="1">
    <location>
        <begin position="235"/>
        <end position="248"/>
    </location>
</feature>
<dbReference type="AlphaFoldDB" id="A0A1V8TIX8"/>
<comment type="caution">
    <text evidence="2">The sequence shown here is derived from an EMBL/GenBank/DDBJ whole genome shotgun (WGS) entry which is preliminary data.</text>
</comment>
<feature type="compositionally biased region" description="Low complexity" evidence="1">
    <location>
        <begin position="813"/>
        <end position="827"/>
    </location>
</feature>
<feature type="compositionally biased region" description="Low complexity" evidence="1">
    <location>
        <begin position="886"/>
        <end position="897"/>
    </location>
</feature>
<accession>A0A1V8TIX8</accession>
<organism evidence="2 3">
    <name type="scientific">Cryoendolithus antarcticus</name>
    <dbReference type="NCBI Taxonomy" id="1507870"/>
    <lineage>
        <taxon>Eukaryota</taxon>
        <taxon>Fungi</taxon>
        <taxon>Dikarya</taxon>
        <taxon>Ascomycota</taxon>
        <taxon>Pezizomycotina</taxon>
        <taxon>Dothideomycetes</taxon>
        <taxon>Dothideomycetidae</taxon>
        <taxon>Cladosporiales</taxon>
        <taxon>Cladosporiaceae</taxon>
        <taxon>Cryoendolithus</taxon>
    </lineage>
</organism>
<dbReference type="EMBL" id="NAJO01000007">
    <property type="protein sequence ID" value="OQO11198.1"/>
    <property type="molecule type" value="Genomic_DNA"/>
</dbReference>
<evidence type="ECO:0000256" key="1">
    <source>
        <dbReference type="SAM" id="MobiDB-lite"/>
    </source>
</evidence>
<feature type="region of interest" description="Disordered" evidence="1">
    <location>
        <begin position="773"/>
        <end position="795"/>
    </location>
</feature>
<proteinExistence type="predicted"/>
<name>A0A1V8TIX8_9PEZI</name>
<keyword evidence="3" id="KW-1185">Reference proteome</keyword>
<protein>
    <submittedName>
        <fullName evidence="2">Uncharacterized protein</fullName>
    </submittedName>
</protein>
<dbReference type="Proteomes" id="UP000192596">
    <property type="component" value="Unassembled WGS sequence"/>
</dbReference>
<evidence type="ECO:0000313" key="3">
    <source>
        <dbReference type="Proteomes" id="UP000192596"/>
    </source>
</evidence>
<dbReference type="InParanoid" id="A0A1V8TIX8"/>
<feature type="region of interest" description="Disordered" evidence="1">
    <location>
        <begin position="235"/>
        <end position="259"/>
    </location>
</feature>
<feature type="compositionally biased region" description="Polar residues" evidence="1">
    <location>
        <begin position="773"/>
        <end position="791"/>
    </location>
</feature>
<evidence type="ECO:0000313" key="2">
    <source>
        <dbReference type="EMBL" id="OQO11198.1"/>
    </source>
</evidence>
<dbReference type="OrthoDB" id="3939858at2759"/>